<proteinExistence type="predicted"/>
<keyword evidence="2" id="KW-1185">Reference proteome</keyword>
<dbReference type="AlphaFoldDB" id="A0A7M7NAH7"/>
<dbReference type="SMART" id="SM01411">
    <property type="entry name" value="Ephrin_rec_like"/>
    <property type="match status" value="5"/>
</dbReference>
<dbReference type="PANTHER" id="PTHR46104">
    <property type="entry name" value="GENE 9195-RELATED-RELATED"/>
    <property type="match status" value="1"/>
</dbReference>
<dbReference type="SUPFAM" id="SSF57184">
    <property type="entry name" value="Growth factor receptor domain"/>
    <property type="match status" value="1"/>
</dbReference>
<dbReference type="PANTHER" id="PTHR46104:SF1">
    <property type="entry name" value="GENE 9195-RELATED"/>
    <property type="match status" value="1"/>
</dbReference>
<dbReference type="Proteomes" id="UP000007110">
    <property type="component" value="Unassembled WGS sequence"/>
</dbReference>
<dbReference type="Gene3D" id="2.10.50.10">
    <property type="entry name" value="Tumor Necrosis Factor Receptor, subunit A, domain 2"/>
    <property type="match status" value="1"/>
</dbReference>
<dbReference type="EnsemblMetazoa" id="XM_030977628">
    <property type="protein sequence ID" value="XP_030833488"/>
    <property type="gene ID" value="LOC755800"/>
</dbReference>
<dbReference type="InterPro" id="IPR009030">
    <property type="entry name" value="Growth_fac_rcpt_cys_sf"/>
</dbReference>
<organism evidence="1 2">
    <name type="scientific">Strongylocentrotus purpuratus</name>
    <name type="common">Purple sea urchin</name>
    <dbReference type="NCBI Taxonomy" id="7668"/>
    <lineage>
        <taxon>Eukaryota</taxon>
        <taxon>Metazoa</taxon>
        <taxon>Echinodermata</taxon>
        <taxon>Eleutherozoa</taxon>
        <taxon>Echinozoa</taxon>
        <taxon>Echinoidea</taxon>
        <taxon>Euechinoidea</taxon>
        <taxon>Echinacea</taxon>
        <taxon>Camarodonta</taxon>
        <taxon>Echinidea</taxon>
        <taxon>Strongylocentrotidae</taxon>
        <taxon>Strongylocentrotus</taxon>
    </lineage>
</organism>
<reference evidence="1" key="2">
    <citation type="submission" date="2021-01" db="UniProtKB">
        <authorList>
            <consortium name="EnsemblMetazoa"/>
        </authorList>
    </citation>
    <scope>IDENTIFICATION</scope>
</reference>
<sequence length="369" mass="38777">MDTCKTCPAGFYCDATLQNDTFCSHSVQNPQPCPEGHYCPSGTKYAMEYACPNGTFSDQTCLQIAGDCTPCSGGMYCAREGLTAPFGECEAGFCCILGASLPTPRDGVTGDICPVGTYCPAGSNKTYDCPPSTYNPTEECLGCDPGEYCPLYGLNATADDCDARFYCAGNATSASPTDGDTGDECPLGHYCPAGSPQPIQCEPGLYTDTTQNEACLQCTPGHYCITGSNPEDCPASFYCPEGTGHVWESCPLGSFSSSTGLANETQCTQCTAGHYCDMVNVTTVADDCDAGFYCSRSGSDARQPSESSRGYAGVCPEGYYCIQGTGEPEPCPASTFNNATGIASLEECQDCLEGMDAMKNHLMCAYSCL</sequence>
<name>A0A7M7NAH7_STRPU</name>
<dbReference type="RefSeq" id="XP_030833488.1">
    <property type="nucleotide sequence ID" value="XM_030977628.1"/>
</dbReference>
<dbReference type="GeneID" id="755800"/>
<protein>
    <submittedName>
        <fullName evidence="1">Uncharacterized protein</fullName>
    </submittedName>
</protein>
<reference evidence="2" key="1">
    <citation type="submission" date="2015-02" db="EMBL/GenBank/DDBJ databases">
        <title>Genome sequencing for Strongylocentrotus purpuratus.</title>
        <authorList>
            <person name="Murali S."/>
            <person name="Liu Y."/>
            <person name="Vee V."/>
            <person name="English A."/>
            <person name="Wang M."/>
            <person name="Skinner E."/>
            <person name="Han Y."/>
            <person name="Muzny D.M."/>
            <person name="Worley K.C."/>
            <person name="Gibbs R.A."/>
        </authorList>
    </citation>
    <scope>NUCLEOTIDE SEQUENCE</scope>
</reference>
<accession>A0A7M7NAH7</accession>
<evidence type="ECO:0000313" key="2">
    <source>
        <dbReference type="Proteomes" id="UP000007110"/>
    </source>
</evidence>
<evidence type="ECO:0000313" key="1">
    <source>
        <dbReference type="EnsemblMetazoa" id="XP_030833488"/>
    </source>
</evidence>